<evidence type="ECO:0000313" key="1">
    <source>
        <dbReference type="EMBL" id="KKM74029.1"/>
    </source>
</evidence>
<dbReference type="EMBL" id="LAZR01009206">
    <property type="protein sequence ID" value="KKM74029.1"/>
    <property type="molecule type" value="Genomic_DNA"/>
</dbReference>
<gene>
    <name evidence="1" type="ORF">LCGC14_1404420</name>
</gene>
<dbReference type="AlphaFoldDB" id="A0A0F9JW33"/>
<protein>
    <submittedName>
        <fullName evidence="1">Uncharacterized protein</fullName>
    </submittedName>
</protein>
<comment type="caution">
    <text evidence="1">The sequence shown here is derived from an EMBL/GenBank/DDBJ whole genome shotgun (WGS) entry which is preliminary data.</text>
</comment>
<reference evidence="1" key="1">
    <citation type="journal article" date="2015" name="Nature">
        <title>Complex archaea that bridge the gap between prokaryotes and eukaryotes.</title>
        <authorList>
            <person name="Spang A."/>
            <person name="Saw J.H."/>
            <person name="Jorgensen S.L."/>
            <person name="Zaremba-Niedzwiedzka K."/>
            <person name="Martijn J."/>
            <person name="Lind A.E."/>
            <person name="van Eijk R."/>
            <person name="Schleper C."/>
            <person name="Guy L."/>
            <person name="Ettema T.J."/>
        </authorList>
    </citation>
    <scope>NUCLEOTIDE SEQUENCE</scope>
</reference>
<sequence>MKQFEDLTIAQLRKLTEEFERLKLENVNSK</sequence>
<accession>A0A0F9JW33</accession>
<name>A0A0F9JW33_9ZZZZ</name>
<organism evidence="1">
    <name type="scientific">marine sediment metagenome</name>
    <dbReference type="NCBI Taxonomy" id="412755"/>
    <lineage>
        <taxon>unclassified sequences</taxon>
        <taxon>metagenomes</taxon>
        <taxon>ecological metagenomes</taxon>
    </lineage>
</organism>
<proteinExistence type="predicted"/>